<reference evidence="1" key="1">
    <citation type="submission" date="2014-11" db="EMBL/GenBank/DDBJ databases">
        <authorList>
            <person name="Amaro Gonzalez C."/>
        </authorList>
    </citation>
    <scope>NUCLEOTIDE SEQUENCE</scope>
</reference>
<organism evidence="1">
    <name type="scientific">Anguilla anguilla</name>
    <name type="common">European freshwater eel</name>
    <name type="synonym">Muraena anguilla</name>
    <dbReference type="NCBI Taxonomy" id="7936"/>
    <lineage>
        <taxon>Eukaryota</taxon>
        <taxon>Metazoa</taxon>
        <taxon>Chordata</taxon>
        <taxon>Craniata</taxon>
        <taxon>Vertebrata</taxon>
        <taxon>Euteleostomi</taxon>
        <taxon>Actinopterygii</taxon>
        <taxon>Neopterygii</taxon>
        <taxon>Teleostei</taxon>
        <taxon>Anguilliformes</taxon>
        <taxon>Anguillidae</taxon>
        <taxon>Anguilla</taxon>
    </lineage>
</organism>
<proteinExistence type="predicted"/>
<protein>
    <submittedName>
        <fullName evidence="1">Uncharacterized protein</fullName>
    </submittedName>
</protein>
<dbReference type="EMBL" id="GBXM01008704">
    <property type="protein sequence ID" value="JAH99873.1"/>
    <property type="molecule type" value="Transcribed_RNA"/>
</dbReference>
<sequence length="33" mass="3634">MQGFSVPQPLRSFVANSEVTLCGVRSSFYISIL</sequence>
<reference evidence="1" key="2">
    <citation type="journal article" date="2015" name="Fish Shellfish Immunol.">
        <title>Early steps in the European eel (Anguilla anguilla)-Vibrio vulnificus interaction in the gills: Role of the RtxA13 toxin.</title>
        <authorList>
            <person name="Callol A."/>
            <person name="Pajuelo D."/>
            <person name="Ebbesson L."/>
            <person name="Teles M."/>
            <person name="MacKenzie S."/>
            <person name="Amaro C."/>
        </authorList>
    </citation>
    <scope>NUCLEOTIDE SEQUENCE</scope>
</reference>
<dbReference type="AlphaFoldDB" id="A0A0E9XDW7"/>
<evidence type="ECO:0000313" key="1">
    <source>
        <dbReference type="EMBL" id="JAH99873.1"/>
    </source>
</evidence>
<accession>A0A0E9XDW7</accession>
<name>A0A0E9XDW7_ANGAN</name>